<dbReference type="GO" id="GO:1905515">
    <property type="term" value="P:non-motile cilium assembly"/>
    <property type="evidence" value="ECO:0007669"/>
    <property type="project" value="TreeGrafter"/>
</dbReference>
<feature type="domain" description="FUZ/MON1/HPS1 third Longin" evidence="7">
    <location>
        <begin position="285"/>
        <end position="402"/>
    </location>
</feature>
<accession>A0AAN8K1F1</accession>
<dbReference type="InterPro" id="IPR043970">
    <property type="entry name" value="FUZ/MON1/HPS1_longin_3"/>
</dbReference>
<dbReference type="InterPro" id="IPR026069">
    <property type="entry name" value="Fuzzy"/>
</dbReference>
<protein>
    <recommendedName>
        <fullName evidence="10">Protein fuzzy homolog</fullName>
    </recommendedName>
</protein>
<evidence type="ECO:0000256" key="4">
    <source>
        <dbReference type="ARBA" id="ARBA00023212"/>
    </source>
</evidence>
<dbReference type="AlphaFoldDB" id="A0AAN8K1F1"/>
<evidence type="ECO:0000259" key="7">
    <source>
        <dbReference type="Pfam" id="PF19038"/>
    </source>
</evidence>
<dbReference type="GO" id="GO:0005856">
    <property type="term" value="C:cytoskeleton"/>
    <property type="evidence" value="ECO:0007669"/>
    <property type="project" value="UniProtKB-SubCell"/>
</dbReference>
<comment type="similarity">
    <text evidence="2">Belongs to the fuzzy family.</text>
</comment>
<evidence type="ECO:0000256" key="1">
    <source>
        <dbReference type="ARBA" id="ARBA00004245"/>
    </source>
</evidence>
<dbReference type="PANTHER" id="PTHR13559">
    <property type="entry name" value="INTRACELLULAR TRAFFIC PROTEIN-RELATED"/>
    <property type="match status" value="1"/>
</dbReference>
<dbReference type="InterPro" id="IPR043971">
    <property type="entry name" value="FUZ/MON1/HPS1_longin_2"/>
</dbReference>
<evidence type="ECO:0008006" key="10">
    <source>
        <dbReference type="Google" id="ProtNLM"/>
    </source>
</evidence>
<dbReference type="GO" id="GO:0016192">
    <property type="term" value="P:vesicle-mediated transport"/>
    <property type="evidence" value="ECO:0007669"/>
    <property type="project" value="InterPro"/>
</dbReference>
<reference evidence="8 9" key="1">
    <citation type="submission" date="2024-01" db="EMBL/GenBank/DDBJ databases">
        <title>The genome of the rayed Mediterranean limpet Patella caerulea (Linnaeus, 1758).</title>
        <authorList>
            <person name="Anh-Thu Weber A."/>
            <person name="Halstead-Nussloch G."/>
        </authorList>
    </citation>
    <scope>NUCLEOTIDE SEQUENCE [LARGE SCALE GENOMIC DNA]</scope>
    <source>
        <strain evidence="8">AATW-2023a</strain>
        <tissue evidence="8">Whole specimen</tissue>
    </source>
</reference>
<evidence type="ECO:0000259" key="6">
    <source>
        <dbReference type="Pfam" id="PF19037"/>
    </source>
</evidence>
<dbReference type="EMBL" id="JAZGQO010000006">
    <property type="protein sequence ID" value="KAK6184173.1"/>
    <property type="molecule type" value="Genomic_DNA"/>
</dbReference>
<dbReference type="Pfam" id="PF19036">
    <property type="entry name" value="Fuz_longin_1"/>
    <property type="match status" value="1"/>
</dbReference>
<organism evidence="8 9">
    <name type="scientific">Patella caerulea</name>
    <name type="common">Rayed Mediterranean limpet</name>
    <dbReference type="NCBI Taxonomy" id="87958"/>
    <lineage>
        <taxon>Eukaryota</taxon>
        <taxon>Metazoa</taxon>
        <taxon>Spiralia</taxon>
        <taxon>Lophotrochozoa</taxon>
        <taxon>Mollusca</taxon>
        <taxon>Gastropoda</taxon>
        <taxon>Patellogastropoda</taxon>
        <taxon>Patelloidea</taxon>
        <taxon>Patellidae</taxon>
        <taxon>Patella</taxon>
    </lineage>
</organism>
<comment type="caution">
    <text evidence="8">The sequence shown here is derived from an EMBL/GenBank/DDBJ whole genome shotgun (WGS) entry which is preliminary data.</text>
</comment>
<dbReference type="Pfam" id="PF19037">
    <property type="entry name" value="Fuz_longin_2"/>
    <property type="match status" value="1"/>
</dbReference>
<evidence type="ECO:0000313" key="8">
    <source>
        <dbReference type="EMBL" id="KAK6184173.1"/>
    </source>
</evidence>
<proteinExistence type="inferred from homology"/>
<dbReference type="Proteomes" id="UP001347796">
    <property type="component" value="Unassembled WGS sequence"/>
</dbReference>
<evidence type="ECO:0000313" key="9">
    <source>
        <dbReference type="Proteomes" id="UP001347796"/>
    </source>
</evidence>
<dbReference type="InterPro" id="IPR043972">
    <property type="entry name" value="FUZ/MON1/HPS1_longin_1"/>
</dbReference>
<keyword evidence="9" id="KW-1185">Reference proteome</keyword>
<evidence type="ECO:0000259" key="5">
    <source>
        <dbReference type="Pfam" id="PF19036"/>
    </source>
</evidence>
<evidence type="ECO:0000256" key="2">
    <source>
        <dbReference type="ARBA" id="ARBA00008550"/>
    </source>
</evidence>
<name>A0AAN8K1F1_PATCE</name>
<keyword evidence="4" id="KW-0206">Cytoskeleton</keyword>
<feature type="domain" description="FUZ/MON1/HPS1 second Longin" evidence="6">
    <location>
        <begin position="166"/>
        <end position="258"/>
    </location>
</feature>
<keyword evidence="3" id="KW-0963">Cytoplasm</keyword>
<dbReference type="Pfam" id="PF19038">
    <property type="entry name" value="Fuz_longin_3"/>
    <property type="match status" value="1"/>
</dbReference>
<feature type="domain" description="FUZ/MON1/HPS1 first Longin" evidence="5">
    <location>
        <begin position="4"/>
        <end position="127"/>
    </location>
</feature>
<comment type="subcellular location">
    <subcellularLocation>
        <location evidence="1">Cytoplasm</location>
        <location evidence="1">Cytoskeleton</location>
    </subcellularLocation>
</comment>
<dbReference type="PANTHER" id="PTHR13559:SF1">
    <property type="entry name" value="PROTEIN FUZZY HOMOLOG"/>
    <property type="match status" value="1"/>
</dbReference>
<gene>
    <name evidence="8" type="ORF">SNE40_006693</name>
</gene>
<evidence type="ECO:0000256" key="3">
    <source>
        <dbReference type="ARBA" id="ARBA00022490"/>
    </source>
</evidence>
<sequence length="407" mass="45632">MAAYLICLTSGGGIPLFTRSKGDLKPLPFPVIGSLNAVHMFAANHGTELKTAATEGSKIVWKSFLSSINLIIVTSEDNADDCHVNKLLDNIFHALILLYGEEELANIKNVERCKREIKVCYQLIDYLLERWFLPTFSDVTNAVDTIAAQEVHILQNFLDAFTETGDSLFGCLMVHGKVAVATKKWWSLSATELILLSLLVESLPRCSSRDVPIYLPQMSPTVPHRLLTFSLMNGVDVCIICGPAPSLTQLEKEVGRFWGAAFDSLRSLREVHSRNIPPNITLDPNILGFMLINCESNRCLCSVDVNPNTSENSINGARRREILRCYYQKVIGTYFSSTIEGSENGPTEFAHKPFETYVVTETYKIYALQLNNYHFFVLYTMAIPTYAMRSVTQKSLNILIKDKNILI</sequence>